<dbReference type="SMART" id="SM00342">
    <property type="entry name" value="HTH_ARAC"/>
    <property type="match status" value="1"/>
</dbReference>
<evidence type="ECO:0000256" key="3">
    <source>
        <dbReference type="ARBA" id="ARBA00023163"/>
    </source>
</evidence>
<dbReference type="GO" id="GO:0003700">
    <property type="term" value="F:DNA-binding transcription factor activity"/>
    <property type="evidence" value="ECO:0007669"/>
    <property type="project" value="InterPro"/>
</dbReference>
<comment type="caution">
    <text evidence="5">The sequence shown here is derived from an EMBL/GenBank/DDBJ whole genome shotgun (WGS) entry which is preliminary data.</text>
</comment>
<proteinExistence type="predicted"/>
<sequence>MNQSVSVNIHVHARSEIHETTLSHKKIEPKRGIYEEFAHVFFLTSGNALLDAAGQQIEMQADSIAYIPVSGSFSVAIEAGSTGYLLGVSQYLLIELLGSSAESVLLREFSERSTYLDAPDRHFIEEFHNLAQGFINELSDDKRGSRMAIASYFSLILMGLWRVSGSQESADQGVGEIKTLLQSFRHLVEIHYRERWTIQQYAAALLVSHDRLHSICTRTLSKTPSQLVQERVIFEAKLRLERSGSSIQQLAHNLGFSDATTFSHYFKRYSGSTPAAFRRMIKKPHLVSADSLSFGHADWP</sequence>
<feature type="domain" description="HTH araC/xylS-type" evidence="4">
    <location>
        <begin position="182"/>
        <end position="280"/>
    </location>
</feature>
<dbReference type="PROSITE" id="PS01124">
    <property type="entry name" value="HTH_ARAC_FAMILY_2"/>
    <property type="match status" value="1"/>
</dbReference>
<dbReference type="Gene3D" id="1.10.10.60">
    <property type="entry name" value="Homeodomain-like"/>
    <property type="match status" value="1"/>
</dbReference>
<dbReference type="EMBL" id="QUNG01000011">
    <property type="protein sequence ID" value="REG81938.1"/>
    <property type="molecule type" value="Genomic_DNA"/>
</dbReference>
<dbReference type="OrthoDB" id="9814125at2"/>
<reference evidence="5 6" key="1">
    <citation type="submission" date="2018-08" db="EMBL/GenBank/DDBJ databases">
        <title>Genomic Encyclopedia of Type Strains, Phase III (KMG-III): the genomes of soil and plant-associated and newly described type strains.</title>
        <authorList>
            <person name="Whitman W."/>
        </authorList>
    </citation>
    <scope>NUCLEOTIDE SEQUENCE [LARGE SCALE GENOMIC DNA]</scope>
    <source>
        <strain evidence="5 6">CECT 7375</strain>
    </source>
</reference>
<dbReference type="PANTHER" id="PTHR43280:SF32">
    <property type="entry name" value="TRANSCRIPTIONAL REGULATORY PROTEIN"/>
    <property type="match status" value="1"/>
</dbReference>
<keyword evidence="6" id="KW-1185">Reference proteome</keyword>
<dbReference type="RefSeq" id="WP_115898553.1">
    <property type="nucleotide sequence ID" value="NZ_QUNG01000011.1"/>
</dbReference>
<protein>
    <submittedName>
        <fullName evidence="5">AraC-like DNA-binding protein</fullName>
    </submittedName>
</protein>
<dbReference type="PRINTS" id="PR00032">
    <property type="entry name" value="HTHARAC"/>
</dbReference>
<dbReference type="SUPFAM" id="SSF46689">
    <property type="entry name" value="Homeodomain-like"/>
    <property type="match status" value="1"/>
</dbReference>
<accession>A0A3E0DGV7</accession>
<dbReference type="InterPro" id="IPR009057">
    <property type="entry name" value="Homeodomain-like_sf"/>
</dbReference>
<dbReference type="PANTHER" id="PTHR43280">
    <property type="entry name" value="ARAC-FAMILY TRANSCRIPTIONAL REGULATOR"/>
    <property type="match status" value="1"/>
</dbReference>
<evidence type="ECO:0000256" key="2">
    <source>
        <dbReference type="ARBA" id="ARBA00023125"/>
    </source>
</evidence>
<keyword evidence="2 5" id="KW-0238">DNA-binding</keyword>
<keyword evidence="1" id="KW-0805">Transcription regulation</keyword>
<evidence type="ECO:0000313" key="6">
    <source>
        <dbReference type="Proteomes" id="UP000256542"/>
    </source>
</evidence>
<evidence type="ECO:0000313" key="5">
    <source>
        <dbReference type="EMBL" id="REG81938.1"/>
    </source>
</evidence>
<organism evidence="5 6">
    <name type="scientific">Marinomonas pollencensis</name>
    <dbReference type="NCBI Taxonomy" id="491954"/>
    <lineage>
        <taxon>Bacteria</taxon>
        <taxon>Pseudomonadati</taxon>
        <taxon>Pseudomonadota</taxon>
        <taxon>Gammaproteobacteria</taxon>
        <taxon>Oceanospirillales</taxon>
        <taxon>Oceanospirillaceae</taxon>
        <taxon>Marinomonas</taxon>
    </lineage>
</organism>
<dbReference type="AlphaFoldDB" id="A0A3E0DGV7"/>
<keyword evidence="3" id="KW-0804">Transcription</keyword>
<dbReference type="Proteomes" id="UP000256542">
    <property type="component" value="Unassembled WGS sequence"/>
</dbReference>
<dbReference type="InterPro" id="IPR018060">
    <property type="entry name" value="HTH_AraC"/>
</dbReference>
<evidence type="ECO:0000256" key="1">
    <source>
        <dbReference type="ARBA" id="ARBA00023015"/>
    </source>
</evidence>
<dbReference type="Pfam" id="PF12833">
    <property type="entry name" value="HTH_18"/>
    <property type="match status" value="1"/>
</dbReference>
<dbReference type="GO" id="GO:0043565">
    <property type="term" value="F:sequence-specific DNA binding"/>
    <property type="evidence" value="ECO:0007669"/>
    <property type="project" value="InterPro"/>
</dbReference>
<name>A0A3E0DGV7_9GAMM</name>
<dbReference type="InterPro" id="IPR020449">
    <property type="entry name" value="Tscrpt_reg_AraC-type_HTH"/>
</dbReference>
<evidence type="ECO:0000259" key="4">
    <source>
        <dbReference type="PROSITE" id="PS01124"/>
    </source>
</evidence>
<gene>
    <name evidence="5" type="ORF">DFP81_11118</name>
</gene>